<evidence type="ECO:0000256" key="9">
    <source>
        <dbReference type="SAM" id="MobiDB-lite"/>
    </source>
</evidence>
<dbReference type="CDD" id="cd00167">
    <property type="entry name" value="SANT"/>
    <property type="match status" value="2"/>
</dbReference>
<dbReference type="GO" id="GO:0005634">
    <property type="term" value="C:nucleus"/>
    <property type="evidence" value="ECO:0007669"/>
    <property type="project" value="UniProtKB-SubCell"/>
</dbReference>
<keyword evidence="3" id="KW-0805">Transcription regulation</keyword>
<sequence>MSCSISNDSKEQSADSTLFDEGGSYGGSSNGVVLKKGPWTSAEDAILVDYVKKHGEGNWNAVQKHSGLSRCGKSCRLRWANHLRPNLKKGAFTQEEERLIIELHAKMGNKWARMAANLPGRTDNEIKNYWNTRIKRRQRVGLPLYPPELCLQAMQENQQNLNASGIPGGDTGCHDLLQSNGYQTPDVMFDSLNTNQGLLPYVPEFPDGSASSSLMKGLNSQFYSFIPRMSRCQKRNWEPDDCVSWYSNSTSDVIPPLERDQNDGYQNKMSQLVDSRFPYDPDPVTKKLLSFRVNHSHSILNGNFSASKPTADAVKLELPSLQHQETSSGQWRSPTLPPVLELVDSFIQSPGSVPLPPDCPSPRSSGLLEALVYEANSLGNSRNQSSEKSKSSSMISHNNVAHSSALKTSSTEFRGYHDAKSTLGNSTGTILSECTPTSVTGSSLEENIPGIEQSWTLDGERGENLNQLHFSGIDAVIGSFCLKEHGTAMDDITALLGDDLGTEVKDTTPGTSALSSEWGLTWNNMPAVSQISELP</sequence>
<evidence type="ECO:0000256" key="7">
    <source>
        <dbReference type="ARBA" id="ARBA00023242"/>
    </source>
</evidence>
<dbReference type="Proteomes" id="UP000834106">
    <property type="component" value="Chromosome 22"/>
</dbReference>
<dbReference type="FunFam" id="1.10.10.60:FF:000001">
    <property type="entry name" value="MYB-related transcription factor"/>
    <property type="match status" value="1"/>
</dbReference>
<evidence type="ECO:0000256" key="2">
    <source>
        <dbReference type="ARBA" id="ARBA00022737"/>
    </source>
</evidence>
<feature type="region of interest" description="Disordered" evidence="9">
    <location>
        <begin position="379"/>
        <end position="409"/>
    </location>
</feature>
<reference evidence="12" key="1">
    <citation type="submission" date="2023-05" db="EMBL/GenBank/DDBJ databases">
        <authorList>
            <person name="Huff M."/>
        </authorList>
    </citation>
    <scope>NUCLEOTIDE SEQUENCE</scope>
</reference>
<comment type="function">
    <text evidence="8">Transcription factor.</text>
</comment>
<feature type="compositionally biased region" description="Polar residues" evidence="9">
    <location>
        <begin position="400"/>
        <end position="409"/>
    </location>
</feature>
<keyword evidence="6" id="KW-0804">Transcription</keyword>
<dbReference type="GO" id="GO:0080092">
    <property type="term" value="P:regulation of pollen tube growth"/>
    <property type="evidence" value="ECO:0007669"/>
    <property type="project" value="UniProtKB-ARBA"/>
</dbReference>
<keyword evidence="7" id="KW-0539">Nucleus</keyword>
<dbReference type="GO" id="GO:0090406">
    <property type="term" value="C:pollen tube"/>
    <property type="evidence" value="ECO:0007669"/>
    <property type="project" value="UniProtKB-ARBA"/>
</dbReference>
<evidence type="ECO:0000313" key="13">
    <source>
        <dbReference type="Proteomes" id="UP000834106"/>
    </source>
</evidence>
<dbReference type="EMBL" id="OU503057">
    <property type="protein sequence ID" value="CAI9786111.1"/>
    <property type="molecule type" value="Genomic_DNA"/>
</dbReference>
<keyword evidence="13" id="KW-1185">Reference proteome</keyword>
<keyword evidence="5" id="KW-0010">Activator</keyword>
<accession>A0AAD2AH86</accession>
<proteinExistence type="predicted"/>
<evidence type="ECO:0000259" key="11">
    <source>
        <dbReference type="PROSITE" id="PS51294"/>
    </source>
</evidence>
<gene>
    <name evidence="12" type="ORF">FPE_LOCUS33541</name>
</gene>
<feature type="domain" description="HTH myb-type" evidence="11">
    <location>
        <begin position="84"/>
        <end position="138"/>
    </location>
</feature>
<dbReference type="GO" id="GO:0003700">
    <property type="term" value="F:DNA-binding transcription factor activity"/>
    <property type="evidence" value="ECO:0007669"/>
    <property type="project" value="UniProtKB-ARBA"/>
</dbReference>
<dbReference type="SMART" id="SM00717">
    <property type="entry name" value="SANT"/>
    <property type="match status" value="2"/>
</dbReference>
<dbReference type="InterPro" id="IPR017930">
    <property type="entry name" value="Myb_dom"/>
</dbReference>
<dbReference type="GO" id="GO:0048235">
    <property type="term" value="P:pollen sperm cell differentiation"/>
    <property type="evidence" value="ECO:0007669"/>
    <property type="project" value="UniProtKB-ARBA"/>
</dbReference>
<evidence type="ECO:0000256" key="1">
    <source>
        <dbReference type="ARBA" id="ARBA00004123"/>
    </source>
</evidence>
<protein>
    <submittedName>
        <fullName evidence="12">Uncharacterized protein</fullName>
    </submittedName>
</protein>
<evidence type="ECO:0000256" key="5">
    <source>
        <dbReference type="ARBA" id="ARBA00023159"/>
    </source>
</evidence>
<name>A0AAD2AH86_9LAMI</name>
<dbReference type="SUPFAM" id="SSF46689">
    <property type="entry name" value="Homeodomain-like"/>
    <property type="match status" value="1"/>
</dbReference>
<feature type="domain" description="Myb-like" evidence="10">
    <location>
        <begin position="34"/>
        <end position="83"/>
    </location>
</feature>
<dbReference type="PROSITE" id="PS51294">
    <property type="entry name" value="HTH_MYB"/>
    <property type="match status" value="2"/>
</dbReference>
<dbReference type="FunFam" id="1.10.10.60:FF:000404">
    <property type="entry name" value="Transcription factor MYB97"/>
    <property type="match status" value="1"/>
</dbReference>
<evidence type="ECO:0000256" key="6">
    <source>
        <dbReference type="ARBA" id="ARBA00023163"/>
    </source>
</evidence>
<comment type="subcellular location">
    <subcellularLocation>
        <location evidence="1">Nucleus</location>
    </subcellularLocation>
</comment>
<dbReference type="GO" id="GO:0003677">
    <property type="term" value="F:DNA binding"/>
    <property type="evidence" value="ECO:0007669"/>
    <property type="project" value="UniProtKB-KW"/>
</dbReference>
<dbReference type="PANTHER" id="PTHR47995">
    <property type="entry name" value="TRANSCRIPTION FACTOR MYB33-RELATED"/>
    <property type="match status" value="1"/>
</dbReference>
<evidence type="ECO:0000259" key="10">
    <source>
        <dbReference type="PROSITE" id="PS50090"/>
    </source>
</evidence>
<feature type="region of interest" description="Disordered" evidence="9">
    <location>
        <begin position="1"/>
        <end position="22"/>
    </location>
</feature>
<dbReference type="Pfam" id="PF00249">
    <property type="entry name" value="Myb_DNA-binding"/>
    <property type="match status" value="2"/>
</dbReference>
<evidence type="ECO:0000256" key="8">
    <source>
        <dbReference type="ARBA" id="ARBA00057804"/>
    </source>
</evidence>
<dbReference type="Gene3D" id="1.10.10.60">
    <property type="entry name" value="Homeodomain-like"/>
    <property type="match status" value="2"/>
</dbReference>
<organism evidence="12 13">
    <name type="scientific">Fraxinus pennsylvanica</name>
    <dbReference type="NCBI Taxonomy" id="56036"/>
    <lineage>
        <taxon>Eukaryota</taxon>
        <taxon>Viridiplantae</taxon>
        <taxon>Streptophyta</taxon>
        <taxon>Embryophyta</taxon>
        <taxon>Tracheophyta</taxon>
        <taxon>Spermatophyta</taxon>
        <taxon>Magnoliopsida</taxon>
        <taxon>eudicotyledons</taxon>
        <taxon>Gunneridae</taxon>
        <taxon>Pentapetalae</taxon>
        <taxon>asterids</taxon>
        <taxon>lamiids</taxon>
        <taxon>Lamiales</taxon>
        <taxon>Oleaceae</taxon>
        <taxon>Oleeae</taxon>
        <taxon>Fraxinus</taxon>
    </lineage>
</organism>
<evidence type="ECO:0000313" key="12">
    <source>
        <dbReference type="EMBL" id="CAI9786111.1"/>
    </source>
</evidence>
<dbReference type="InterPro" id="IPR001005">
    <property type="entry name" value="SANT/Myb"/>
</dbReference>
<evidence type="ECO:0000256" key="4">
    <source>
        <dbReference type="ARBA" id="ARBA00023125"/>
    </source>
</evidence>
<keyword evidence="4" id="KW-0238">DNA-binding</keyword>
<evidence type="ECO:0000256" key="3">
    <source>
        <dbReference type="ARBA" id="ARBA00023015"/>
    </source>
</evidence>
<dbReference type="PROSITE" id="PS50090">
    <property type="entry name" value="MYB_LIKE"/>
    <property type="match status" value="2"/>
</dbReference>
<feature type="domain" description="HTH myb-type" evidence="11">
    <location>
        <begin position="31"/>
        <end position="83"/>
    </location>
</feature>
<keyword evidence="2" id="KW-0677">Repeat</keyword>
<dbReference type="AlphaFoldDB" id="A0AAD2AH86"/>
<dbReference type="PANTHER" id="PTHR47995:SF18">
    <property type="entry name" value="TRANSCRIPTION FACTOR MYB65"/>
    <property type="match status" value="1"/>
</dbReference>
<feature type="domain" description="Myb-like" evidence="10">
    <location>
        <begin position="84"/>
        <end position="134"/>
    </location>
</feature>
<dbReference type="InterPro" id="IPR009057">
    <property type="entry name" value="Homeodomain-like_sf"/>
</dbReference>